<dbReference type="EMBL" id="JBHLSS010000010">
    <property type="protein sequence ID" value="MFC0708442.1"/>
    <property type="molecule type" value="Genomic_DNA"/>
</dbReference>
<proteinExistence type="predicted"/>
<sequence>MPIVRAHPVAPAPGSRVTRLALLNRFTDAEAIAIDLASIGATVEAATVRRYLDKIEAATFIDLAAADTRAGVQSLEAQGLLAAGRAAEILDAPVQPHEVPH</sequence>
<gene>
    <name evidence="1" type="ORF">ACFFGX_02095</name>
</gene>
<accession>A0ABV6SFY5</accession>
<reference evidence="1 2" key="1">
    <citation type="submission" date="2024-09" db="EMBL/GenBank/DDBJ databases">
        <authorList>
            <person name="Sun Q."/>
            <person name="Mori K."/>
        </authorList>
    </citation>
    <scope>NUCLEOTIDE SEQUENCE [LARGE SCALE GENOMIC DNA]</scope>
    <source>
        <strain evidence="1 2">NCAIM B.01794</strain>
    </source>
</reference>
<evidence type="ECO:0000313" key="1">
    <source>
        <dbReference type="EMBL" id="MFC0708442.1"/>
    </source>
</evidence>
<evidence type="ECO:0000313" key="2">
    <source>
        <dbReference type="Proteomes" id="UP001589891"/>
    </source>
</evidence>
<organism evidence="1 2">
    <name type="scientific">Azorhizophilus paspali</name>
    <name type="common">Azotobacter paspali</name>
    <dbReference type="NCBI Taxonomy" id="69963"/>
    <lineage>
        <taxon>Bacteria</taxon>
        <taxon>Pseudomonadati</taxon>
        <taxon>Pseudomonadota</taxon>
        <taxon>Gammaproteobacteria</taxon>
        <taxon>Pseudomonadales</taxon>
        <taxon>Pseudomonadaceae</taxon>
        <taxon>Azorhizophilus</taxon>
    </lineage>
</organism>
<comment type="caution">
    <text evidence="1">The sequence shown here is derived from an EMBL/GenBank/DDBJ whole genome shotgun (WGS) entry which is preliminary data.</text>
</comment>
<keyword evidence="2" id="KW-1185">Reference proteome</keyword>
<protein>
    <submittedName>
        <fullName evidence="1">Uncharacterized protein</fullName>
    </submittedName>
</protein>
<name>A0ABV6SFY5_AZOPA</name>
<dbReference type="Proteomes" id="UP001589891">
    <property type="component" value="Unassembled WGS sequence"/>
</dbReference>
<dbReference type="RefSeq" id="WP_376942421.1">
    <property type="nucleotide sequence ID" value="NZ_CP171449.1"/>
</dbReference>